<evidence type="ECO:0000256" key="1">
    <source>
        <dbReference type="SAM" id="SignalP"/>
    </source>
</evidence>
<keyword evidence="3" id="KW-1185">Reference proteome</keyword>
<sequence>MPSHKILLALLAGVAGGLAVKNAVVFSEMSCGGRQQDIEPNGRCTLLRSGMRDRAQGAMVPTDVVCDFYRDESCSAPLWIGMEEPGSCNFAELGIENQAVSAFCYDDNRFGEM</sequence>
<keyword evidence="1" id="KW-0732">Signal</keyword>
<name>A0A9P7Q5C6_9HYPO</name>
<dbReference type="EMBL" id="SRQM01000099">
    <property type="protein sequence ID" value="KAG6118585.1"/>
    <property type="molecule type" value="Genomic_DNA"/>
</dbReference>
<accession>A0A9P7Q5C6</accession>
<comment type="caution">
    <text evidence="2">The sequence shown here is derived from an EMBL/GenBank/DDBJ whole genome shotgun (WGS) entry which is preliminary data.</text>
</comment>
<organism evidence="2 3">
    <name type="scientific">Claviceps humidiphila</name>
    <dbReference type="NCBI Taxonomy" id="1294629"/>
    <lineage>
        <taxon>Eukaryota</taxon>
        <taxon>Fungi</taxon>
        <taxon>Dikarya</taxon>
        <taxon>Ascomycota</taxon>
        <taxon>Pezizomycotina</taxon>
        <taxon>Sordariomycetes</taxon>
        <taxon>Hypocreomycetidae</taxon>
        <taxon>Hypocreales</taxon>
        <taxon>Clavicipitaceae</taxon>
        <taxon>Claviceps</taxon>
    </lineage>
</organism>
<dbReference type="Proteomes" id="UP000732380">
    <property type="component" value="Unassembled WGS sequence"/>
</dbReference>
<proteinExistence type="predicted"/>
<reference evidence="2 3" key="1">
    <citation type="journal article" date="2020" name="bioRxiv">
        <title>Whole genome comparisons of ergot fungi reveals the divergence and evolution of species within the genus Claviceps are the result of varying mechanisms driving genome evolution and host range expansion.</title>
        <authorList>
            <person name="Wyka S.A."/>
            <person name="Mondo S.J."/>
            <person name="Liu M."/>
            <person name="Dettman J."/>
            <person name="Nalam V."/>
            <person name="Broders K.D."/>
        </authorList>
    </citation>
    <scope>NUCLEOTIDE SEQUENCE [LARGE SCALE GENOMIC DNA]</scope>
    <source>
        <strain evidence="2 3">LM576</strain>
    </source>
</reference>
<feature type="signal peptide" evidence="1">
    <location>
        <begin position="1"/>
        <end position="19"/>
    </location>
</feature>
<dbReference type="AlphaFoldDB" id="A0A9P7Q5C6"/>
<feature type="chain" id="PRO_5040156853" evidence="1">
    <location>
        <begin position="20"/>
        <end position="113"/>
    </location>
</feature>
<evidence type="ECO:0000313" key="2">
    <source>
        <dbReference type="EMBL" id="KAG6118585.1"/>
    </source>
</evidence>
<protein>
    <submittedName>
        <fullName evidence="2">Uncharacterized protein</fullName>
    </submittedName>
</protein>
<gene>
    <name evidence="2" type="ORF">E4U13_008421</name>
</gene>
<evidence type="ECO:0000313" key="3">
    <source>
        <dbReference type="Proteomes" id="UP000732380"/>
    </source>
</evidence>